<gene>
    <name evidence="3" type="ORF">LHJ74_07370</name>
</gene>
<dbReference type="InterPro" id="IPR000868">
    <property type="entry name" value="Isochorismatase-like_dom"/>
</dbReference>
<dbReference type="EMBL" id="JAJAGO010000003">
    <property type="protein sequence ID" value="MCT2589740.1"/>
    <property type="molecule type" value="Genomic_DNA"/>
</dbReference>
<proteinExistence type="predicted"/>
<dbReference type="InterPro" id="IPR036380">
    <property type="entry name" value="Isochorismatase-like_sf"/>
</dbReference>
<keyword evidence="4" id="KW-1185">Reference proteome</keyword>
<comment type="caution">
    <text evidence="3">The sequence shown here is derived from an EMBL/GenBank/DDBJ whole genome shotgun (WGS) entry which is preliminary data.</text>
</comment>
<accession>A0ABT2JPD9</accession>
<sequence>MAKSAVIIGDLQVGITRNYPFAAELVPQAAALAAAARERGDLVVFVRTQLRANGTDVPERNAAVQAAFAMGDDFHEGSTGVELDPGLGRRPGDVVVTKKRVSAFAGTDLDLVLRSSGAETLVVAGVATGAMVAATVYDAADRDFRVRVASGVCADPVDEVHDFLVGTLFPGRGVEILTGT</sequence>
<protein>
    <submittedName>
        <fullName evidence="3">Cysteine hydrolase</fullName>
    </submittedName>
</protein>
<dbReference type="Proteomes" id="UP001156389">
    <property type="component" value="Unassembled WGS sequence"/>
</dbReference>
<dbReference type="SUPFAM" id="SSF52499">
    <property type="entry name" value="Isochorismatase-like hydrolases"/>
    <property type="match status" value="1"/>
</dbReference>
<evidence type="ECO:0000256" key="1">
    <source>
        <dbReference type="ARBA" id="ARBA00022801"/>
    </source>
</evidence>
<dbReference type="CDD" id="cd00431">
    <property type="entry name" value="cysteine_hydrolases"/>
    <property type="match status" value="1"/>
</dbReference>
<name>A0ABT2JPD9_9ACTN</name>
<evidence type="ECO:0000259" key="2">
    <source>
        <dbReference type="Pfam" id="PF00857"/>
    </source>
</evidence>
<dbReference type="Pfam" id="PF00857">
    <property type="entry name" value="Isochorismatase"/>
    <property type="match status" value="1"/>
</dbReference>
<keyword evidence="1 3" id="KW-0378">Hydrolase</keyword>
<evidence type="ECO:0000313" key="4">
    <source>
        <dbReference type="Proteomes" id="UP001156389"/>
    </source>
</evidence>
<organism evidence="3 4">
    <name type="scientific">Streptomyces gossypii</name>
    <dbReference type="NCBI Taxonomy" id="2883101"/>
    <lineage>
        <taxon>Bacteria</taxon>
        <taxon>Bacillati</taxon>
        <taxon>Actinomycetota</taxon>
        <taxon>Actinomycetes</taxon>
        <taxon>Kitasatosporales</taxon>
        <taxon>Streptomycetaceae</taxon>
        <taxon>Streptomyces</taxon>
    </lineage>
</organism>
<evidence type="ECO:0000313" key="3">
    <source>
        <dbReference type="EMBL" id="MCT2589740.1"/>
    </source>
</evidence>
<dbReference type="Gene3D" id="3.40.50.850">
    <property type="entry name" value="Isochorismatase-like"/>
    <property type="match status" value="1"/>
</dbReference>
<dbReference type="RefSeq" id="WP_260216740.1">
    <property type="nucleotide sequence ID" value="NZ_JAJAGO010000003.1"/>
</dbReference>
<feature type="domain" description="Isochorismatase-like" evidence="2">
    <location>
        <begin position="4"/>
        <end position="176"/>
    </location>
</feature>
<dbReference type="InterPro" id="IPR050272">
    <property type="entry name" value="Isochorismatase-like_hydrls"/>
</dbReference>
<dbReference type="PANTHER" id="PTHR43540">
    <property type="entry name" value="PEROXYUREIDOACRYLATE/UREIDOACRYLATE AMIDOHYDROLASE-RELATED"/>
    <property type="match status" value="1"/>
</dbReference>
<reference evidence="3 4" key="1">
    <citation type="submission" date="2021-10" db="EMBL/GenBank/DDBJ databases">
        <title>Streptomyces gossypii sp. nov., isolated from soil collected from cotton field.</title>
        <authorList>
            <person name="Ge X."/>
            <person name="Chen X."/>
            <person name="Liu W."/>
        </authorList>
    </citation>
    <scope>NUCLEOTIDE SEQUENCE [LARGE SCALE GENOMIC DNA]</scope>
    <source>
        <strain evidence="3 4">N2-109</strain>
    </source>
</reference>
<dbReference type="GO" id="GO:0016787">
    <property type="term" value="F:hydrolase activity"/>
    <property type="evidence" value="ECO:0007669"/>
    <property type="project" value="UniProtKB-KW"/>
</dbReference>